<evidence type="ECO:0000313" key="4">
    <source>
        <dbReference type="Proteomes" id="UP000289954"/>
    </source>
</evidence>
<reference evidence="3 4" key="1">
    <citation type="submission" date="2019-01" db="EMBL/GenBank/DDBJ databases">
        <title>Draft genome sequence of Cellulomonas takizawaensis strain TKZ-21.</title>
        <authorList>
            <person name="Yamamura H."/>
            <person name="Hayashi T."/>
            <person name="Hamada M."/>
            <person name="Serisawa Y."/>
            <person name="Matsuyama K."/>
            <person name="Nakagawa Y."/>
            <person name="Otoguro M."/>
            <person name="Yanagida F."/>
            <person name="Hayakawa M."/>
        </authorList>
    </citation>
    <scope>NUCLEOTIDE SEQUENCE [LARGE SCALE GENOMIC DNA]</scope>
    <source>
        <strain evidence="3 4">NBRC12680</strain>
    </source>
</reference>
<feature type="region of interest" description="Disordered" evidence="1">
    <location>
        <begin position="1"/>
        <end position="44"/>
    </location>
</feature>
<dbReference type="EMBL" id="BIMR01000225">
    <property type="protein sequence ID" value="GCE77544.1"/>
    <property type="molecule type" value="Genomic_DNA"/>
</dbReference>
<proteinExistence type="predicted"/>
<feature type="domain" description="DUF2264" evidence="2">
    <location>
        <begin position="47"/>
        <end position="395"/>
    </location>
</feature>
<dbReference type="RefSeq" id="WP_281274887.1">
    <property type="nucleotide sequence ID" value="NZ_BIMR01000225.1"/>
</dbReference>
<dbReference type="InterPro" id="IPR016624">
    <property type="entry name" value="UCP014753"/>
</dbReference>
<keyword evidence="4" id="KW-1185">Reference proteome</keyword>
<dbReference type="InterPro" id="IPR049349">
    <property type="entry name" value="DUF2264_N"/>
</dbReference>
<gene>
    <name evidence="3" type="ORF">CBZ_26000</name>
</gene>
<name>A0A402DTU9_9CELL</name>
<dbReference type="PANTHER" id="PTHR35339">
    <property type="entry name" value="LINALOOL DEHYDRATASE_ISOMERASE DOMAIN-CONTAINING PROTEIN"/>
    <property type="match status" value="1"/>
</dbReference>
<comment type="caution">
    <text evidence="3">The sequence shown here is derived from an EMBL/GenBank/DDBJ whole genome shotgun (WGS) entry which is preliminary data.</text>
</comment>
<organism evidence="3 4">
    <name type="scientific">Cellulomonas biazotea</name>
    <dbReference type="NCBI Taxonomy" id="1709"/>
    <lineage>
        <taxon>Bacteria</taxon>
        <taxon>Bacillati</taxon>
        <taxon>Actinomycetota</taxon>
        <taxon>Actinomycetes</taxon>
        <taxon>Micrococcales</taxon>
        <taxon>Cellulomonadaceae</taxon>
        <taxon>Cellulomonas</taxon>
    </lineage>
</organism>
<protein>
    <recommendedName>
        <fullName evidence="2">DUF2264 domain-containing protein</fullName>
    </recommendedName>
</protein>
<feature type="compositionally biased region" description="Basic and acidic residues" evidence="1">
    <location>
        <begin position="28"/>
        <end position="38"/>
    </location>
</feature>
<feature type="compositionally biased region" description="Basic and acidic residues" evidence="1">
    <location>
        <begin position="698"/>
        <end position="713"/>
    </location>
</feature>
<evidence type="ECO:0000256" key="1">
    <source>
        <dbReference type="SAM" id="MobiDB-lite"/>
    </source>
</evidence>
<feature type="compositionally biased region" description="Gly residues" evidence="1">
    <location>
        <begin position="505"/>
        <end position="514"/>
    </location>
</feature>
<evidence type="ECO:0000313" key="3">
    <source>
        <dbReference type="EMBL" id="GCE77544.1"/>
    </source>
</evidence>
<feature type="region of interest" description="Disordered" evidence="1">
    <location>
        <begin position="692"/>
        <end position="728"/>
    </location>
</feature>
<dbReference type="Pfam" id="PF10022">
    <property type="entry name" value="DUF2264"/>
    <property type="match status" value="1"/>
</dbReference>
<feature type="region of interest" description="Disordered" evidence="1">
    <location>
        <begin position="505"/>
        <end position="528"/>
    </location>
</feature>
<dbReference type="Proteomes" id="UP000289954">
    <property type="component" value="Unassembled WGS sequence"/>
</dbReference>
<dbReference type="AlphaFoldDB" id="A0A402DTU9"/>
<accession>A0A402DTU9</accession>
<evidence type="ECO:0000259" key="2">
    <source>
        <dbReference type="Pfam" id="PF10022"/>
    </source>
</evidence>
<sequence>MTGTTTRPGTDGTLGAAARPAVGRAARRVADRAADRAADPAPSVVRTRQDWADLADAMLTAVRPYASPTGALVTLPGAPGGYGTAVDGLEGFARTFLLAGFRLAGEDGRDPLGLAERYAAGLAAGTDPSSPERWVRPEEHGQAKVEAASLALILDLTRPWIWDRLDDAVQQRVVEYLAPVVGDPGYPRTNWLWFRVVVETFLRSVGGPWSRDDVEQDLALHDSFYRGDGWYSDGAGRAYDHYVGWAMHLYPVLWSRMQGAADLAADRREGDVARLDRFLLDAVRLVGADGGPLVQGRSLTYRFAAAAPFWAGALAGVPSTSPGRLRRAASSVVGHFVEHGAPDDDGLLTLGWHGPWRPIAQRYSGTGSPYWASKGMLGLALPADHPVWTAPEEPLPVEQGDDLVAVAAPGWIVSGTRADGVVRVVNHGTDHADEGADTGDSPLYARFGYSTATAPLLDDAAWRSPVDQAVVLLDADGRATHRTGMTLLGVGVGVGVGVGGGAGTGDGAGGGGEQGASRTDGDGGPARVGTAASRAAVHWLDAEPSAEAHGSGLGGTSVPAGSVRTVSLVRGAWEVRAVQVESLSGERPVTAVRCGGWALTGDATTSDDGARSVVVRAGGATSTLTELVAVSPLGPVAAGRPGGPDDEGARSGVHAATDASPLGAVACVPWLTAPVEPGVWWVVAVGLHGSPTGPQPGADRDASPPHAVLDGDRLTVTWPDGATTTHDL</sequence>
<dbReference type="PANTHER" id="PTHR35339:SF4">
    <property type="entry name" value="LINALOOL DEHYDRATASE_ISOMERASE DOMAIN-CONTAINING PROTEIN"/>
    <property type="match status" value="1"/>
</dbReference>
<feature type="compositionally biased region" description="Low complexity" evidence="1">
    <location>
        <begin position="1"/>
        <end position="24"/>
    </location>
</feature>